<reference evidence="3" key="1">
    <citation type="submission" date="2020-01" db="EMBL/GenBank/DDBJ databases">
        <title>Draft genome sequence of the Termite Coptotermes fromosanus.</title>
        <authorList>
            <person name="Itakura S."/>
            <person name="Yosikawa Y."/>
            <person name="Umezawa K."/>
        </authorList>
    </citation>
    <scope>NUCLEOTIDE SEQUENCE [LARGE SCALE GENOMIC DNA]</scope>
</reference>
<dbReference type="EMBL" id="BLKM01000314">
    <property type="protein sequence ID" value="GFG31544.1"/>
    <property type="molecule type" value="Genomic_DNA"/>
</dbReference>
<evidence type="ECO:0000256" key="1">
    <source>
        <dbReference type="SAM" id="MobiDB-lite"/>
    </source>
</evidence>
<keyword evidence="3" id="KW-1185">Reference proteome</keyword>
<accession>A0A6L2PGE5</accession>
<organism evidence="2 3">
    <name type="scientific">Coptotermes formosanus</name>
    <name type="common">Formosan subterranean termite</name>
    <dbReference type="NCBI Taxonomy" id="36987"/>
    <lineage>
        <taxon>Eukaryota</taxon>
        <taxon>Metazoa</taxon>
        <taxon>Ecdysozoa</taxon>
        <taxon>Arthropoda</taxon>
        <taxon>Hexapoda</taxon>
        <taxon>Insecta</taxon>
        <taxon>Pterygota</taxon>
        <taxon>Neoptera</taxon>
        <taxon>Polyneoptera</taxon>
        <taxon>Dictyoptera</taxon>
        <taxon>Blattodea</taxon>
        <taxon>Blattoidea</taxon>
        <taxon>Termitoidae</taxon>
        <taxon>Rhinotermitidae</taxon>
        <taxon>Coptotermes</taxon>
    </lineage>
</organism>
<gene>
    <name evidence="2" type="ORF">Cfor_09200</name>
</gene>
<dbReference type="InParanoid" id="A0A6L2PGE5"/>
<evidence type="ECO:0000313" key="2">
    <source>
        <dbReference type="EMBL" id="GFG31544.1"/>
    </source>
</evidence>
<feature type="region of interest" description="Disordered" evidence="1">
    <location>
        <begin position="1"/>
        <end position="24"/>
    </location>
</feature>
<comment type="caution">
    <text evidence="2">The sequence shown here is derived from an EMBL/GenBank/DDBJ whole genome shotgun (WGS) entry which is preliminary data.</text>
</comment>
<dbReference type="AlphaFoldDB" id="A0A6L2PGE5"/>
<evidence type="ECO:0000313" key="3">
    <source>
        <dbReference type="Proteomes" id="UP000502823"/>
    </source>
</evidence>
<dbReference type="Proteomes" id="UP000502823">
    <property type="component" value="Unassembled WGS sequence"/>
</dbReference>
<proteinExistence type="predicted"/>
<name>A0A6L2PGE5_COPFO</name>
<protein>
    <submittedName>
        <fullName evidence="2">Uncharacterized protein</fullName>
    </submittedName>
</protein>
<sequence>MRVAEVPAKERLPIAAPENSLPHSTTASIHTAQWGGESINVAGKIILQRN</sequence>